<evidence type="ECO:0000256" key="1">
    <source>
        <dbReference type="SAM" id="Phobius"/>
    </source>
</evidence>
<comment type="caution">
    <text evidence="2">The sequence shown here is derived from an EMBL/GenBank/DDBJ whole genome shotgun (WGS) entry which is preliminary data.</text>
</comment>
<dbReference type="EMBL" id="RDCL01000039">
    <property type="protein sequence ID" value="RMW56511.1"/>
    <property type="molecule type" value="Genomic_DNA"/>
</dbReference>
<feature type="transmembrane region" description="Helical" evidence="1">
    <location>
        <begin position="151"/>
        <end position="167"/>
    </location>
</feature>
<feature type="transmembrane region" description="Helical" evidence="1">
    <location>
        <begin position="195"/>
        <end position="219"/>
    </location>
</feature>
<protein>
    <recommendedName>
        <fullName evidence="4">Glycosyltransferase RgtA/B/C/D-like domain-containing protein</fullName>
    </recommendedName>
</protein>
<gene>
    <name evidence="2" type="ORF">D6U17_03170</name>
</gene>
<dbReference type="AlphaFoldDB" id="A0AB37RLX5"/>
<keyword evidence="1" id="KW-0812">Transmembrane</keyword>
<evidence type="ECO:0008006" key="4">
    <source>
        <dbReference type="Google" id="ProtNLM"/>
    </source>
</evidence>
<evidence type="ECO:0000313" key="3">
    <source>
        <dbReference type="Proteomes" id="UP000281061"/>
    </source>
</evidence>
<keyword evidence="1" id="KW-1133">Transmembrane helix</keyword>
<feature type="transmembrane region" description="Helical" evidence="1">
    <location>
        <begin position="104"/>
        <end position="122"/>
    </location>
</feature>
<dbReference type="RefSeq" id="WP_122210998.1">
    <property type="nucleotide sequence ID" value="NZ_RDCH01000027.1"/>
</dbReference>
<feature type="transmembrane region" description="Helical" evidence="1">
    <location>
        <begin position="281"/>
        <end position="298"/>
    </location>
</feature>
<proteinExistence type="predicted"/>
<dbReference type="Proteomes" id="UP000281061">
    <property type="component" value="Unassembled WGS sequence"/>
</dbReference>
<feature type="transmembrane region" description="Helical" evidence="1">
    <location>
        <begin position="246"/>
        <end position="269"/>
    </location>
</feature>
<accession>A0AB37RLX5</accession>
<evidence type="ECO:0000313" key="2">
    <source>
        <dbReference type="EMBL" id="RMW56511.1"/>
    </source>
</evidence>
<reference evidence="2 3" key="1">
    <citation type="submission" date="2018-10" db="EMBL/GenBank/DDBJ databases">
        <title>Genome sequences of five Lactobacillus pentosus strains isolated from brines of traditionally fermented spanish-style green table olives and differences between them.</title>
        <authorList>
            <person name="Jimenez Diaz R."/>
        </authorList>
    </citation>
    <scope>NUCLEOTIDE SEQUENCE [LARGE SCALE GENOMIC DNA]</scope>
    <source>
        <strain evidence="2 3">IG8</strain>
    </source>
</reference>
<feature type="transmembrane region" description="Helical" evidence="1">
    <location>
        <begin position="344"/>
        <end position="363"/>
    </location>
</feature>
<organism evidence="2 3">
    <name type="scientific">Lactiplantibacillus pentosus</name>
    <name type="common">Lactobacillus pentosus</name>
    <dbReference type="NCBI Taxonomy" id="1589"/>
    <lineage>
        <taxon>Bacteria</taxon>
        <taxon>Bacillati</taxon>
        <taxon>Bacillota</taxon>
        <taxon>Bacilli</taxon>
        <taxon>Lactobacillales</taxon>
        <taxon>Lactobacillaceae</taxon>
        <taxon>Lactiplantibacillus</taxon>
    </lineage>
</organism>
<sequence>MEIVFFCVLAVLLSLTLYSSPIAKLLPTHDQSMFVYFGNAIDAGKIPYVDMFDHKGPILWLINALGWLRLGPVRVLWLIEIAVITISCIYMFKLSLYFANRVTSLVATLVGLLMLMRFSIGGNISEEYALPCIAMTLYLMLSYLTGEEARVWPFVIFGLTGTAVFFIRPNMVGLWVVSVITVIVVEVGKRRWSRLLRLAMATLIGALIIIVPLLLYGLLTHSLAEMIYGTITFNLRYVAAENKVSILKMLIFVAGTFFMYGAIIPQIYLIVKAVRHPRQRLIWWFLVAVGIVNAMTVIVSRRMYSHYLITQIPIAVIDLVVLIRDANAWLSTKRHWQQNMMTALMIWLVIGGLGPVLGIGEFAHKSIQLSRTRPISNQERLIAAYIRKHTSSKDTIYAWRYDANIYNLSGRFANNPYFTLPSIDLANYPTIEHRLVMAFTSDQPAYFIAKRSLFVKPAQSDAEKQIRKIIQSDYQSINIRGTDGTFKVFQLK</sequence>
<keyword evidence="1" id="KW-0472">Membrane</keyword>
<feature type="transmembrane region" description="Helical" evidence="1">
    <location>
        <begin position="304"/>
        <end position="323"/>
    </location>
</feature>
<feature type="transmembrane region" description="Helical" evidence="1">
    <location>
        <begin position="173"/>
        <end position="188"/>
    </location>
</feature>
<name>A0AB37RLX5_LACPE</name>
<feature type="transmembrane region" description="Helical" evidence="1">
    <location>
        <begin position="75"/>
        <end position="92"/>
    </location>
</feature>